<dbReference type="InterPro" id="IPR003439">
    <property type="entry name" value="ABC_transporter-like_ATP-bd"/>
</dbReference>
<proteinExistence type="predicted"/>
<dbReference type="GO" id="GO:0016887">
    <property type="term" value="F:ATP hydrolysis activity"/>
    <property type="evidence" value="ECO:0007669"/>
    <property type="project" value="InterPro"/>
</dbReference>
<evidence type="ECO:0000256" key="4">
    <source>
        <dbReference type="SAM" id="MobiDB-lite"/>
    </source>
</evidence>
<dbReference type="Proteomes" id="UP000233293">
    <property type="component" value="Unassembled WGS sequence"/>
</dbReference>
<dbReference type="PANTHER" id="PTHR42939">
    <property type="entry name" value="ABC TRANSPORTER ATP-BINDING PROTEIN ALBC-RELATED"/>
    <property type="match status" value="1"/>
</dbReference>
<sequence length="303" mass="32534">MDRLGERLPDQSRSSAAGISRDFGQGKRCGDRDPGRRARAVPFTSLSDLAGGASRHRGGYRSVSVPPLKIADLAAGYGKRTVIRDIAFTVEPGEVFGLIGLNGVGKTTLIKALLGLSRASGTADIFGLPAGPPKGRRLLAYLPEKFQPSPLLRGWEFLSLTLGYYGKVLDRNAATRLCEGLDLDPAALGRQGRTYSKGMGQKLGLLGTLLTGLPLLILDEPMSGLDPRARIMLKDRLKEYSVDGNAIFFSSHILADIEEMCDRIAVMCDGRLIYVGPPGDLMARHGGQNLERAFLAAIDAVAR</sequence>
<accession>A0A2N3Q1I1</accession>
<dbReference type="SUPFAM" id="SSF52540">
    <property type="entry name" value="P-loop containing nucleoside triphosphate hydrolases"/>
    <property type="match status" value="1"/>
</dbReference>
<dbReference type="OrthoDB" id="9778870at2"/>
<dbReference type="GO" id="GO:0005524">
    <property type="term" value="F:ATP binding"/>
    <property type="evidence" value="ECO:0007669"/>
    <property type="project" value="UniProtKB-KW"/>
</dbReference>
<dbReference type="InterPro" id="IPR027417">
    <property type="entry name" value="P-loop_NTPase"/>
</dbReference>
<evidence type="ECO:0000313" key="6">
    <source>
        <dbReference type="EMBL" id="PKU26520.1"/>
    </source>
</evidence>
<dbReference type="InterPro" id="IPR003593">
    <property type="entry name" value="AAA+_ATPase"/>
</dbReference>
<gene>
    <name evidence="6" type="ORF">CWS72_01365</name>
</gene>
<evidence type="ECO:0000256" key="1">
    <source>
        <dbReference type="ARBA" id="ARBA00022448"/>
    </source>
</evidence>
<dbReference type="EMBL" id="PIUM01000001">
    <property type="protein sequence ID" value="PKU26520.1"/>
    <property type="molecule type" value="Genomic_DNA"/>
</dbReference>
<dbReference type="InterPro" id="IPR051782">
    <property type="entry name" value="ABC_Transporter_VariousFunc"/>
</dbReference>
<name>A0A2N3Q1I1_9PROT</name>
<dbReference type="SMART" id="SM00382">
    <property type="entry name" value="AAA"/>
    <property type="match status" value="1"/>
</dbReference>
<evidence type="ECO:0000256" key="3">
    <source>
        <dbReference type="ARBA" id="ARBA00022840"/>
    </source>
</evidence>
<dbReference type="Pfam" id="PF00005">
    <property type="entry name" value="ABC_tran"/>
    <property type="match status" value="1"/>
</dbReference>
<evidence type="ECO:0000313" key="7">
    <source>
        <dbReference type="Proteomes" id="UP000233293"/>
    </source>
</evidence>
<evidence type="ECO:0000259" key="5">
    <source>
        <dbReference type="PROSITE" id="PS50893"/>
    </source>
</evidence>
<comment type="caution">
    <text evidence="6">The sequence shown here is derived from an EMBL/GenBank/DDBJ whole genome shotgun (WGS) entry which is preliminary data.</text>
</comment>
<feature type="domain" description="ABC transporter" evidence="5">
    <location>
        <begin position="68"/>
        <end position="294"/>
    </location>
</feature>
<keyword evidence="7" id="KW-1185">Reference proteome</keyword>
<evidence type="ECO:0000256" key="2">
    <source>
        <dbReference type="ARBA" id="ARBA00022741"/>
    </source>
</evidence>
<keyword evidence="2" id="KW-0547">Nucleotide-binding</keyword>
<keyword evidence="1" id="KW-0813">Transport</keyword>
<reference evidence="7" key="1">
    <citation type="submission" date="2017-12" db="EMBL/GenBank/DDBJ databases">
        <title>Draft genome sequence of Telmatospirillum siberiense 26-4b1T, an acidotolerant peatland alphaproteobacterium potentially involved in sulfur cycling.</title>
        <authorList>
            <person name="Hausmann B."/>
            <person name="Pjevac P."/>
            <person name="Schreck K."/>
            <person name="Herbold C.W."/>
            <person name="Daims H."/>
            <person name="Wagner M."/>
            <person name="Pester M."/>
            <person name="Loy A."/>
        </authorList>
    </citation>
    <scope>NUCLEOTIDE SEQUENCE [LARGE SCALE GENOMIC DNA]</scope>
    <source>
        <strain evidence="7">26-4b1</strain>
    </source>
</reference>
<dbReference type="CDD" id="cd03230">
    <property type="entry name" value="ABC_DR_subfamily_A"/>
    <property type="match status" value="1"/>
</dbReference>
<feature type="region of interest" description="Disordered" evidence="4">
    <location>
        <begin position="1"/>
        <end position="41"/>
    </location>
</feature>
<dbReference type="Gene3D" id="3.40.50.300">
    <property type="entry name" value="P-loop containing nucleotide triphosphate hydrolases"/>
    <property type="match status" value="1"/>
</dbReference>
<organism evidence="6 7">
    <name type="scientific">Telmatospirillum siberiense</name>
    <dbReference type="NCBI Taxonomy" id="382514"/>
    <lineage>
        <taxon>Bacteria</taxon>
        <taxon>Pseudomonadati</taxon>
        <taxon>Pseudomonadota</taxon>
        <taxon>Alphaproteobacteria</taxon>
        <taxon>Rhodospirillales</taxon>
        <taxon>Rhodospirillaceae</taxon>
        <taxon>Telmatospirillum</taxon>
    </lineage>
</organism>
<feature type="compositionally biased region" description="Basic and acidic residues" evidence="4">
    <location>
        <begin position="1"/>
        <end position="10"/>
    </location>
</feature>
<keyword evidence="3 6" id="KW-0067">ATP-binding</keyword>
<protein>
    <submittedName>
        <fullName evidence="6">ABC transporter ATP-binding protein</fullName>
    </submittedName>
</protein>
<dbReference type="AlphaFoldDB" id="A0A2N3Q1I1"/>
<feature type="compositionally biased region" description="Basic and acidic residues" evidence="4">
    <location>
        <begin position="24"/>
        <end position="36"/>
    </location>
</feature>
<dbReference type="PANTHER" id="PTHR42939:SF1">
    <property type="entry name" value="ABC TRANSPORTER ATP-BINDING PROTEIN ALBC-RELATED"/>
    <property type="match status" value="1"/>
</dbReference>
<dbReference type="PROSITE" id="PS50893">
    <property type="entry name" value="ABC_TRANSPORTER_2"/>
    <property type="match status" value="1"/>
</dbReference>